<feature type="domain" description="PIN" evidence="1">
    <location>
        <begin position="1"/>
        <end position="116"/>
    </location>
</feature>
<dbReference type="AlphaFoldDB" id="A0A7W9SFB2"/>
<dbReference type="PANTHER" id="PTHR34610">
    <property type="entry name" value="SSL7007 PROTEIN"/>
    <property type="match status" value="1"/>
</dbReference>
<sequence length="134" mass="14957">MKILIDTNILISAALSSKGVPYQAFVKAVSYPNHGLLCEQNIDEMRRIFNRKFPHKIQALEGFLSLALLTLEVVSIPIEESEVEVKIRDVNDRPILRAAIHAGVDILLTGDKDFLESGILNPKIITAAEFVKEF</sequence>
<comment type="caution">
    <text evidence="2">The sequence shown here is derived from an EMBL/GenBank/DDBJ whole genome shotgun (WGS) entry which is preliminary data.</text>
</comment>
<proteinExistence type="predicted"/>
<dbReference type="SUPFAM" id="SSF88723">
    <property type="entry name" value="PIN domain-like"/>
    <property type="match status" value="1"/>
</dbReference>
<evidence type="ECO:0000313" key="3">
    <source>
        <dbReference type="Proteomes" id="UP000522163"/>
    </source>
</evidence>
<evidence type="ECO:0000259" key="1">
    <source>
        <dbReference type="SMART" id="SM00670"/>
    </source>
</evidence>
<dbReference type="InterPro" id="IPR002850">
    <property type="entry name" value="PIN_toxin-like"/>
</dbReference>
<name>A0A7W9SFB2_9FIRM</name>
<dbReference type="InterPro" id="IPR029060">
    <property type="entry name" value="PIN-like_dom_sf"/>
</dbReference>
<evidence type="ECO:0000313" key="2">
    <source>
        <dbReference type="EMBL" id="MBB6040962.1"/>
    </source>
</evidence>
<dbReference type="GeneID" id="85014487"/>
<reference evidence="2 3" key="1">
    <citation type="submission" date="2020-08" db="EMBL/GenBank/DDBJ databases">
        <title>Genomic Encyclopedia of Type Strains, Phase IV (KMG-IV): sequencing the most valuable type-strain genomes for metagenomic binning, comparative biology and taxonomic classification.</title>
        <authorList>
            <person name="Goeker M."/>
        </authorList>
    </citation>
    <scope>NUCLEOTIDE SEQUENCE [LARGE SCALE GENOMIC DNA]</scope>
    <source>
        <strain evidence="2 3">DSM 17245</strain>
    </source>
</reference>
<accession>A0A7W9SFB2</accession>
<dbReference type="RefSeq" id="WP_183683428.1">
    <property type="nucleotide sequence ID" value="NZ_CAUVEM010000005.1"/>
</dbReference>
<dbReference type="EMBL" id="JACHHH010000004">
    <property type="protein sequence ID" value="MBB6040962.1"/>
    <property type="molecule type" value="Genomic_DNA"/>
</dbReference>
<dbReference type="Proteomes" id="UP000522163">
    <property type="component" value="Unassembled WGS sequence"/>
</dbReference>
<dbReference type="NCBIfam" id="TIGR00305">
    <property type="entry name" value="putative toxin-antitoxin system toxin component, PIN family"/>
    <property type="match status" value="1"/>
</dbReference>
<dbReference type="SMART" id="SM00670">
    <property type="entry name" value="PINc"/>
    <property type="match status" value="1"/>
</dbReference>
<dbReference type="InterPro" id="IPR002716">
    <property type="entry name" value="PIN_dom"/>
</dbReference>
<organism evidence="2 3">
    <name type="scientific">Oribacterium sinus</name>
    <dbReference type="NCBI Taxonomy" id="237576"/>
    <lineage>
        <taxon>Bacteria</taxon>
        <taxon>Bacillati</taxon>
        <taxon>Bacillota</taxon>
        <taxon>Clostridia</taxon>
        <taxon>Lachnospirales</taxon>
        <taxon>Lachnospiraceae</taxon>
        <taxon>Oribacterium</taxon>
    </lineage>
</organism>
<dbReference type="PANTHER" id="PTHR34610:SF4">
    <property type="entry name" value="SLL8027 PROTEIN"/>
    <property type="match status" value="1"/>
</dbReference>
<protein>
    <submittedName>
        <fullName evidence="2">Putative PIN family toxin of toxin-antitoxin system</fullName>
    </submittedName>
</protein>
<dbReference type="Pfam" id="PF13470">
    <property type="entry name" value="PIN_3"/>
    <property type="match status" value="1"/>
</dbReference>
<gene>
    <name evidence="2" type="ORF">HNQ46_000934</name>
</gene>